<sequence length="237" mass="24024">MGVFDNQVAIVTGASAGVGRATAIALAREGAAVGLIARGEAGLATVAREIAAAGWRALALPADVTDEAAIGAAIDRAASEFGGLDIAIANVGRGQRGPIESLALAEWEATLAANLTAPFLTARAAIPHLKRRGGGQIVAVSSGAGKRGYAGMTAYCAAKFGLQGLMESLAEEVGGDGIRCGVVVPGSILTDFGGRNADEKREGGAKYLAPEDVAASILHLLTRPGHARVQEMLLWPF</sequence>
<dbReference type="Pfam" id="PF00106">
    <property type="entry name" value="adh_short"/>
    <property type="match status" value="1"/>
</dbReference>
<organism evidence="4">
    <name type="scientific">uncultured Thermomicrobiales bacterium</name>
    <dbReference type="NCBI Taxonomy" id="1645740"/>
    <lineage>
        <taxon>Bacteria</taxon>
        <taxon>Pseudomonadati</taxon>
        <taxon>Thermomicrobiota</taxon>
        <taxon>Thermomicrobia</taxon>
        <taxon>Thermomicrobiales</taxon>
        <taxon>environmental samples</taxon>
    </lineage>
</organism>
<evidence type="ECO:0000256" key="3">
    <source>
        <dbReference type="RuleBase" id="RU000363"/>
    </source>
</evidence>
<evidence type="ECO:0008006" key="5">
    <source>
        <dbReference type="Google" id="ProtNLM"/>
    </source>
</evidence>
<dbReference type="PRINTS" id="PR00081">
    <property type="entry name" value="GDHRDH"/>
</dbReference>
<dbReference type="InterPro" id="IPR036291">
    <property type="entry name" value="NAD(P)-bd_dom_sf"/>
</dbReference>
<gene>
    <name evidence="4" type="ORF">AVDCRST_MAG18-1819</name>
</gene>
<keyword evidence="2" id="KW-0560">Oxidoreductase</keyword>
<dbReference type="InterPro" id="IPR002347">
    <property type="entry name" value="SDR_fam"/>
</dbReference>
<dbReference type="GO" id="GO:0016491">
    <property type="term" value="F:oxidoreductase activity"/>
    <property type="evidence" value="ECO:0007669"/>
    <property type="project" value="UniProtKB-KW"/>
</dbReference>
<dbReference type="PANTHER" id="PTHR44196:SF1">
    <property type="entry name" value="DEHYDROGENASE_REDUCTASE SDR FAMILY MEMBER 7B"/>
    <property type="match status" value="1"/>
</dbReference>
<dbReference type="InterPro" id="IPR020904">
    <property type="entry name" value="Sc_DH/Rdtase_CS"/>
</dbReference>
<dbReference type="FunFam" id="3.40.50.720:FF:000084">
    <property type="entry name" value="Short-chain dehydrogenase reductase"/>
    <property type="match status" value="1"/>
</dbReference>
<dbReference type="PANTHER" id="PTHR44196">
    <property type="entry name" value="DEHYDROGENASE/REDUCTASE SDR FAMILY MEMBER 7B"/>
    <property type="match status" value="1"/>
</dbReference>
<comment type="similarity">
    <text evidence="1 3">Belongs to the short-chain dehydrogenases/reductases (SDR) family.</text>
</comment>
<accession>A0A6J4VBH8</accession>
<evidence type="ECO:0000256" key="1">
    <source>
        <dbReference type="ARBA" id="ARBA00006484"/>
    </source>
</evidence>
<name>A0A6J4VBH8_9BACT</name>
<dbReference type="SUPFAM" id="SSF51735">
    <property type="entry name" value="NAD(P)-binding Rossmann-fold domains"/>
    <property type="match status" value="1"/>
</dbReference>
<evidence type="ECO:0000313" key="4">
    <source>
        <dbReference type="EMBL" id="CAA9569544.1"/>
    </source>
</evidence>
<reference evidence="4" key="1">
    <citation type="submission" date="2020-02" db="EMBL/GenBank/DDBJ databases">
        <authorList>
            <person name="Meier V. D."/>
        </authorList>
    </citation>
    <scope>NUCLEOTIDE SEQUENCE</scope>
    <source>
        <strain evidence="4">AVDCRST_MAG18</strain>
    </source>
</reference>
<dbReference type="PRINTS" id="PR00080">
    <property type="entry name" value="SDRFAMILY"/>
</dbReference>
<protein>
    <recommendedName>
        <fullName evidence="5">3-oxoacyl-[acyl-carrier-protein] reductase</fullName>
    </recommendedName>
</protein>
<dbReference type="GO" id="GO:0016020">
    <property type="term" value="C:membrane"/>
    <property type="evidence" value="ECO:0007669"/>
    <property type="project" value="TreeGrafter"/>
</dbReference>
<dbReference type="PROSITE" id="PS00061">
    <property type="entry name" value="ADH_SHORT"/>
    <property type="match status" value="1"/>
</dbReference>
<dbReference type="Gene3D" id="3.40.50.720">
    <property type="entry name" value="NAD(P)-binding Rossmann-like Domain"/>
    <property type="match status" value="1"/>
</dbReference>
<dbReference type="CDD" id="cd05233">
    <property type="entry name" value="SDR_c"/>
    <property type="match status" value="1"/>
</dbReference>
<dbReference type="EMBL" id="CADCWN010000144">
    <property type="protein sequence ID" value="CAA9569544.1"/>
    <property type="molecule type" value="Genomic_DNA"/>
</dbReference>
<evidence type="ECO:0000256" key="2">
    <source>
        <dbReference type="ARBA" id="ARBA00023002"/>
    </source>
</evidence>
<dbReference type="AlphaFoldDB" id="A0A6J4VBH8"/>
<proteinExistence type="inferred from homology"/>